<comment type="similarity">
    <text evidence="3">Belongs to the expansin family. Expansin A subfamily.</text>
</comment>
<keyword evidence="6 8" id="KW-0732">Signal</keyword>
<dbReference type="AlphaFoldDB" id="A0A8N4EW44"/>
<dbReference type="SUPFAM" id="SSF49590">
    <property type="entry name" value="PHL pollen allergen"/>
    <property type="match status" value="1"/>
</dbReference>
<evidence type="ECO:0000256" key="7">
    <source>
        <dbReference type="ARBA" id="ARBA00023136"/>
    </source>
</evidence>
<organism evidence="11 12">
    <name type="scientific">Elaeis guineensis var. tenera</name>
    <name type="common">Oil palm</name>
    <dbReference type="NCBI Taxonomy" id="51953"/>
    <lineage>
        <taxon>Eukaryota</taxon>
        <taxon>Viridiplantae</taxon>
        <taxon>Streptophyta</taxon>
        <taxon>Embryophyta</taxon>
        <taxon>Tracheophyta</taxon>
        <taxon>Spermatophyta</taxon>
        <taxon>Magnoliopsida</taxon>
        <taxon>Liliopsida</taxon>
        <taxon>Arecaceae</taxon>
        <taxon>Arecoideae</taxon>
        <taxon>Cocoseae</taxon>
        <taxon>Elaeidinae</taxon>
        <taxon>Elaeis</taxon>
    </lineage>
</organism>
<evidence type="ECO:0000259" key="10">
    <source>
        <dbReference type="PROSITE" id="PS50843"/>
    </source>
</evidence>
<dbReference type="PRINTS" id="PR01225">
    <property type="entry name" value="EXPANSNFAMLY"/>
</dbReference>
<evidence type="ECO:0000256" key="3">
    <source>
        <dbReference type="ARBA" id="ARBA00005392"/>
    </source>
</evidence>
<accession>A0A8N4EW44</accession>
<evidence type="ECO:0000313" key="11">
    <source>
        <dbReference type="Proteomes" id="UP000504607"/>
    </source>
</evidence>
<keyword evidence="5" id="KW-0964">Secreted</keyword>
<proteinExistence type="inferred from homology"/>
<dbReference type="PANTHER" id="PTHR31867">
    <property type="entry name" value="EXPANSIN-A15"/>
    <property type="match status" value="1"/>
</dbReference>
<dbReference type="KEGG" id="egu:105043094"/>
<reference evidence="12" key="1">
    <citation type="submission" date="2025-08" db="UniProtKB">
        <authorList>
            <consortium name="RefSeq"/>
        </authorList>
    </citation>
    <scope>IDENTIFICATION</scope>
</reference>
<dbReference type="Gene3D" id="2.40.40.10">
    <property type="entry name" value="RlpA-like domain"/>
    <property type="match status" value="1"/>
</dbReference>
<name>A0A8N4EW44_ELAGV</name>
<keyword evidence="11" id="KW-1185">Reference proteome</keyword>
<dbReference type="InterPro" id="IPR036908">
    <property type="entry name" value="RlpA-like_sf"/>
</dbReference>
<sequence length="508" mass="50784">MASRSRTRLLALALVVLLSSGLTSARSLSGINGGGGGGSGAGGGGGGGLDGGSGSGYGEGYGEGAGGGVGGGYGKGGGGGGGGGGGEGGGEGSGYGSGQGHGSGYGSGAGGAHGGGYGSGGGGGGGGGSGGGHGGGSGSGYGSGGGSGYGGGGAHGGGYGSGGGGGGGGGSGGGSGSGSGSGYGSGYGAGYGNGGGEDGHYWLQAGCVLSFCYHHHHQHQHHRCGAMESFLQSPLVPALVLVLLMTPYIEAINGRQHSIINFNQHHFHHLTGHHGKFRASQWNFAHATFYGGSDGSDTRAGACGYQDTVSQGYGLQTAALSNALFNDGLSCGACFEIKCHDDPKWCKPGNPSIFVTATNQCPPNYYLPSDNGGWCNPPRVHFDLTQPAFLQIAEYKAGIVPVAYRRVPCKRQGGIRFTITGNRYFNLVLVWNVAGAGDVHNVLVKGNKLPWVTMSRNWGQYWQTNKDLTGQSLAFRVITSDGRKSTSWHITPRNWQFGQTFEGKNFKY</sequence>
<dbReference type="SMART" id="SM00837">
    <property type="entry name" value="DPBB_1"/>
    <property type="match status" value="1"/>
</dbReference>
<dbReference type="InterPro" id="IPR007118">
    <property type="entry name" value="Expan_Lol_pI"/>
</dbReference>
<evidence type="ECO:0000256" key="6">
    <source>
        <dbReference type="ARBA" id="ARBA00022729"/>
    </source>
</evidence>
<evidence type="ECO:0000259" key="9">
    <source>
        <dbReference type="PROSITE" id="PS50842"/>
    </source>
</evidence>
<dbReference type="InterPro" id="IPR002963">
    <property type="entry name" value="Expansin"/>
</dbReference>
<dbReference type="RefSeq" id="XP_029120143.1">
    <property type="nucleotide sequence ID" value="XM_029264310.1"/>
</dbReference>
<feature type="chain" id="PRO_5035479399" evidence="8">
    <location>
        <begin position="26"/>
        <end position="508"/>
    </location>
</feature>
<dbReference type="Proteomes" id="UP000504607">
    <property type="component" value="Chromosome 4"/>
</dbReference>
<evidence type="ECO:0000256" key="2">
    <source>
        <dbReference type="ARBA" id="ARBA00004191"/>
    </source>
</evidence>
<feature type="signal peptide" evidence="8">
    <location>
        <begin position="1"/>
        <end position="25"/>
    </location>
</feature>
<feature type="domain" description="Expansin-like EG45" evidence="9">
    <location>
        <begin position="300"/>
        <end position="414"/>
    </location>
</feature>
<dbReference type="Gene3D" id="2.60.40.760">
    <property type="entry name" value="Expansin, cellulose-binding-like domain"/>
    <property type="match status" value="1"/>
</dbReference>
<protein>
    <submittedName>
        <fullName evidence="12">Expansin-A10</fullName>
    </submittedName>
</protein>
<feature type="domain" description="Expansin-like CBD" evidence="10">
    <location>
        <begin position="424"/>
        <end position="503"/>
    </location>
</feature>
<dbReference type="SUPFAM" id="SSF50685">
    <property type="entry name" value="Barwin-like endoglucanases"/>
    <property type="match status" value="1"/>
</dbReference>
<comment type="subcellular location">
    <subcellularLocation>
        <location evidence="1">Membrane</location>
        <topology evidence="1">Peripheral membrane protein</topology>
    </subcellularLocation>
    <subcellularLocation>
        <location evidence="2">Secreted</location>
        <location evidence="2">Cell wall</location>
    </subcellularLocation>
</comment>
<dbReference type="GO" id="GO:0009664">
    <property type="term" value="P:plant-type cell wall organization"/>
    <property type="evidence" value="ECO:0007669"/>
    <property type="project" value="InterPro"/>
</dbReference>
<dbReference type="PROSITE" id="PS50842">
    <property type="entry name" value="EXPANSIN_EG45"/>
    <property type="match status" value="1"/>
</dbReference>
<dbReference type="InterPro" id="IPR007112">
    <property type="entry name" value="Expansin/allergen_DPBB_dom"/>
</dbReference>
<dbReference type="Pfam" id="PF03330">
    <property type="entry name" value="DPBB_1"/>
    <property type="match status" value="1"/>
</dbReference>
<keyword evidence="7" id="KW-0472">Membrane</keyword>
<evidence type="ECO:0000313" key="12">
    <source>
        <dbReference type="RefSeq" id="XP_029120143.1"/>
    </source>
</evidence>
<dbReference type="OrthoDB" id="5823761at2759"/>
<dbReference type="PRINTS" id="PR01226">
    <property type="entry name" value="EXPANSIN"/>
</dbReference>
<dbReference type="Pfam" id="PF01357">
    <property type="entry name" value="Expansin_C"/>
    <property type="match status" value="1"/>
</dbReference>
<dbReference type="PROSITE" id="PS50843">
    <property type="entry name" value="EXPANSIN_CBD"/>
    <property type="match status" value="1"/>
</dbReference>
<evidence type="ECO:0000256" key="4">
    <source>
        <dbReference type="ARBA" id="ARBA00022512"/>
    </source>
</evidence>
<keyword evidence="4" id="KW-0134">Cell wall</keyword>
<evidence type="ECO:0000256" key="8">
    <source>
        <dbReference type="SAM" id="SignalP"/>
    </source>
</evidence>
<dbReference type="InterPro" id="IPR007117">
    <property type="entry name" value="Expansin_CBD"/>
</dbReference>
<dbReference type="InterPro" id="IPR036749">
    <property type="entry name" value="Expansin_CBD_sf"/>
</dbReference>
<gene>
    <name evidence="12" type="primary">LOC105043094</name>
</gene>
<evidence type="ECO:0000256" key="5">
    <source>
        <dbReference type="ARBA" id="ARBA00022525"/>
    </source>
</evidence>
<evidence type="ECO:0000256" key="1">
    <source>
        <dbReference type="ARBA" id="ARBA00004170"/>
    </source>
</evidence>
<dbReference type="GO" id="GO:0016020">
    <property type="term" value="C:membrane"/>
    <property type="evidence" value="ECO:0007669"/>
    <property type="project" value="UniProtKB-SubCell"/>
</dbReference>
<dbReference type="FunFam" id="2.60.40.760:FF:000001">
    <property type="entry name" value="Expansin"/>
    <property type="match status" value="1"/>
</dbReference>
<dbReference type="GO" id="GO:0005576">
    <property type="term" value="C:extracellular region"/>
    <property type="evidence" value="ECO:0007669"/>
    <property type="project" value="InterPro"/>
</dbReference>
<dbReference type="CDD" id="cd22274">
    <property type="entry name" value="DPBB_EXPA_N"/>
    <property type="match status" value="1"/>
</dbReference>
<dbReference type="InterPro" id="IPR009009">
    <property type="entry name" value="RlpA-like_DPBB"/>
</dbReference>